<dbReference type="GO" id="GO:0016020">
    <property type="term" value="C:membrane"/>
    <property type="evidence" value="ECO:0007669"/>
    <property type="project" value="InterPro"/>
</dbReference>
<dbReference type="Proteomes" id="UP000430564">
    <property type="component" value="Unassembled WGS sequence"/>
</dbReference>
<feature type="domain" description="EamA" evidence="2">
    <location>
        <begin position="6"/>
        <end position="82"/>
    </location>
</feature>
<dbReference type="AlphaFoldDB" id="A0A6I1EI07"/>
<protein>
    <recommendedName>
        <fullName evidence="2">EamA domain-containing protein</fullName>
    </recommendedName>
</protein>
<dbReference type="Pfam" id="PF00892">
    <property type="entry name" value="EamA"/>
    <property type="match status" value="1"/>
</dbReference>
<sequence length="86" mass="9724">MVRQSLWMLLATFLFAVVALLVKMASDFYSVWEIIFYRSLFGVALCGVILRQKHISLATAHPWRHFIRCAIGTTCITLGVYTVSGL</sequence>
<gene>
    <name evidence="3" type="ORF">GBM95_08385</name>
</gene>
<feature type="transmembrane region" description="Helical" evidence="1">
    <location>
        <begin position="34"/>
        <end position="51"/>
    </location>
</feature>
<name>A0A6I1EI07_9BURK</name>
<accession>A0A6I1EI07</accession>
<feature type="transmembrane region" description="Helical" evidence="1">
    <location>
        <begin position="63"/>
        <end position="83"/>
    </location>
</feature>
<keyword evidence="1" id="KW-0472">Membrane</keyword>
<keyword evidence="1" id="KW-0812">Transmembrane</keyword>
<proteinExistence type="predicted"/>
<dbReference type="RefSeq" id="WP_152158684.1">
    <property type="nucleotide sequence ID" value="NZ_WEHX01000060.1"/>
</dbReference>
<organism evidence="3 4">
    <name type="scientific">Sutterella seckii</name>
    <dbReference type="NCBI Taxonomy" id="1944635"/>
    <lineage>
        <taxon>Bacteria</taxon>
        <taxon>Pseudomonadati</taxon>
        <taxon>Pseudomonadota</taxon>
        <taxon>Betaproteobacteria</taxon>
        <taxon>Burkholderiales</taxon>
        <taxon>Sutterellaceae</taxon>
        <taxon>Sutterella</taxon>
    </lineage>
</organism>
<comment type="caution">
    <text evidence="3">The sequence shown here is derived from an EMBL/GenBank/DDBJ whole genome shotgun (WGS) entry which is preliminary data.</text>
</comment>
<dbReference type="EMBL" id="WEHX01000060">
    <property type="protein sequence ID" value="KAB7657167.1"/>
    <property type="molecule type" value="Genomic_DNA"/>
</dbReference>
<dbReference type="InterPro" id="IPR000620">
    <property type="entry name" value="EamA_dom"/>
</dbReference>
<dbReference type="OrthoDB" id="8524934at2"/>
<evidence type="ECO:0000313" key="4">
    <source>
        <dbReference type="Proteomes" id="UP000430564"/>
    </source>
</evidence>
<keyword evidence="1" id="KW-1133">Transmembrane helix</keyword>
<evidence type="ECO:0000313" key="3">
    <source>
        <dbReference type="EMBL" id="KAB7657167.1"/>
    </source>
</evidence>
<reference evidence="3 4" key="1">
    <citation type="submission" date="2019-10" db="EMBL/GenBank/DDBJ databases">
        <title>Genome diversity of Sutterella seckii.</title>
        <authorList>
            <person name="Chaplin A.V."/>
            <person name="Sokolova S.R."/>
            <person name="Mosin K.A."/>
            <person name="Ivanova E.L."/>
            <person name="Kochetkova T.O."/>
            <person name="Goltsov A.Y."/>
            <person name="Trofimov D.Y."/>
            <person name="Efimov B.A."/>
        </authorList>
    </citation>
    <scope>NUCLEOTIDE SEQUENCE [LARGE SCALE GENOMIC DNA]</scope>
    <source>
        <strain evidence="3 4">ASD393</strain>
    </source>
</reference>
<evidence type="ECO:0000259" key="2">
    <source>
        <dbReference type="Pfam" id="PF00892"/>
    </source>
</evidence>
<evidence type="ECO:0000256" key="1">
    <source>
        <dbReference type="SAM" id="Phobius"/>
    </source>
</evidence>